<gene>
    <name evidence="3" type="ORF">CDCA_CDCA03G0897</name>
</gene>
<dbReference type="SMART" id="SM00360">
    <property type="entry name" value="RRM"/>
    <property type="match status" value="1"/>
</dbReference>
<evidence type="ECO:0000259" key="2">
    <source>
        <dbReference type="PROSITE" id="PS50102"/>
    </source>
</evidence>
<dbReference type="EMBL" id="JANCYW010000003">
    <property type="protein sequence ID" value="KAK4534872.1"/>
    <property type="molecule type" value="Genomic_DNA"/>
</dbReference>
<dbReference type="CDD" id="cd00590">
    <property type="entry name" value="RRM_SF"/>
    <property type="match status" value="1"/>
</dbReference>
<dbReference type="InterPro" id="IPR012677">
    <property type="entry name" value="Nucleotide-bd_a/b_plait_sf"/>
</dbReference>
<dbReference type="AlphaFoldDB" id="A0AAV9IRE5"/>
<feature type="domain" description="RRM" evidence="2">
    <location>
        <begin position="128"/>
        <end position="216"/>
    </location>
</feature>
<evidence type="ECO:0000256" key="1">
    <source>
        <dbReference type="PROSITE-ProRule" id="PRU00176"/>
    </source>
</evidence>
<comment type="caution">
    <text evidence="3">The sequence shown here is derived from an EMBL/GenBank/DDBJ whole genome shotgun (WGS) entry which is preliminary data.</text>
</comment>
<dbReference type="SUPFAM" id="SSF54928">
    <property type="entry name" value="RNA-binding domain, RBD"/>
    <property type="match status" value="1"/>
</dbReference>
<reference evidence="3 4" key="1">
    <citation type="submission" date="2022-07" db="EMBL/GenBank/DDBJ databases">
        <title>Genome-wide signatures of adaptation to extreme environments.</title>
        <authorList>
            <person name="Cho C.H."/>
            <person name="Yoon H.S."/>
        </authorList>
    </citation>
    <scope>NUCLEOTIDE SEQUENCE [LARGE SCALE GENOMIC DNA]</scope>
    <source>
        <strain evidence="3 4">DBV 063 E5</strain>
    </source>
</reference>
<organism evidence="3 4">
    <name type="scientific">Cyanidium caldarium</name>
    <name type="common">Red alga</name>
    <dbReference type="NCBI Taxonomy" id="2771"/>
    <lineage>
        <taxon>Eukaryota</taxon>
        <taxon>Rhodophyta</taxon>
        <taxon>Bangiophyceae</taxon>
        <taxon>Cyanidiales</taxon>
        <taxon>Cyanidiaceae</taxon>
        <taxon>Cyanidium</taxon>
    </lineage>
</organism>
<dbReference type="Proteomes" id="UP001301350">
    <property type="component" value="Unassembled WGS sequence"/>
</dbReference>
<keyword evidence="4" id="KW-1185">Reference proteome</keyword>
<keyword evidence="1" id="KW-0694">RNA-binding</keyword>
<evidence type="ECO:0000313" key="4">
    <source>
        <dbReference type="Proteomes" id="UP001301350"/>
    </source>
</evidence>
<dbReference type="PROSITE" id="PS50102">
    <property type="entry name" value="RRM"/>
    <property type="match status" value="1"/>
</dbReference>
<dbReference type="Gene3D" id="3.30.70.330">
    <property type="match status" value="1"/>
</dbReference>
<name>A0AAV9IRE5_CYACA</name>
<dbReference type="InterPro" id="IPR035979">
    <property type="entry name" value="RBD_domain_sf"/>
</dbReference>
<accession>A0AAV9IRE5</accession>
<dbReference type="InterPro" id="IPR000504">
    <property type="entry name" value="RRM_dom"/>
</dbReference>
<evidence type="ECO:0000313" key="3">
    <source>
        <dbReference type="EMBL" id="KAK4534872.1"/>
    </source>
</evidence>
<sequence>MSRPETVYMLLNTTRHAIKADVLYQLQRHVRRECLAGLVNVQRTAVQPKMGLSRWLVQFSAPALAEQASQDWRRRREEQLLAIAQRRRGRVTDAQRRLLLPPVALVSATFAQRDAEARAYWQPSDRDHAVMLRNLPRNMNEASLRSLFSDGYDIQCVRLSTSEDASAEARASDSLPSTSRGIACVVFRDEDDMWRAVAEKQGLVFGARRIELSTVE</sequence>
<proteinExistence type="predicted"/>
<dbReference type="GO" id="GO:0003723">
    <property type="term" value="F:RNA binding"/>
    <property type="evidence" value="ECO:0007669"/>
    <property type="project" value="UniProtKB-UniRule"/>
</dbReference>
<protein>
    <recommendedName>
        <fullName evidence="2">RRM domain-containing protein</fullName>
    </recommendedName>
</protein>